<dbReference type="KEGG" id="tem:JW646_01155"/>
<proteinExistence type="predicted"/>
<gene>
    <name evidence="1" type="ORF">JW646_01155</name>
</gene>
<accession>A0AAX2ZI77</accession>
<dbReference type="EMBL" id="CP081135">
    <property type="protein sequence ID" value="UEL48090.1"/>
    <property type="molecule type" value="Genomic_DNA"/>
</dbReference>
<evidence type="ECO:0000313" key="2">
    <source>
        <dbReference type="Proteomes" id="UP001198983"/>
    </source>
</evidence>
<evidence type="ECO:0000313" key="1">
    <source>
        <dbReference type="EMBL" id="UEL48090.1"/>
    </source>
</evidence>
<protein>
    <submittedName>
        <fullName evidence="1">Uncharacterized protein</fullName>
    </submittedName>
</protein>
<name>A0AAX2ZI77_9FIRM</name>
<keyword evidence="2" id="KW-1185">Reference proteome</keyword>
<reference evidence="1 2" key="1">
    <citation type="journal article" date="2023" name="Int. J. Syst. Evol. Microbiol.">
        <title>Terrisporobacter hibernicus sp. nov., isolated from bovine faeces in Northern Ireland.</title>
        <authorList>
            <person name="Mitchell M."/>
            <person name="Nguyen S.V."/>
            <person name="Connor M."/>
            <person name="Fairley D.J."/>
            <person name="Donoghue O."/>
            <person name="Marshall H."/>
            <person name="Koolman L."/>
            <person name="McMullan G."/>
            <person name="Schaffer K.E."/>
            <person name="McGrath J.W."/>
            <person name="Fanning S."/>
        </authorList>
    </citation>
    <scope>NUCLEOTIDE SEQUENCE [LARGE SCALE GENOMIC DNA]</scope>
    <source>
        <strain evidence="1 2">MCA3</strain>
    </source>
</reference>
<dbReference type="Proteomes" id="UP001198983">
    <property type="component" value="Chromosome"/>
</dbReference>
<sequence length="55" mass="6378">MIKQEIVKAFTGNGCIKKSKPIIEKFSKEGYELTDTEITRSPMYIIHILTFNKED</sequence>
<dbReference type="RefSeq" id="WP_187359271.1">
    <property type="nucleotide sequence ID" value="NZ_CP081135.1"/>
</dbReference>
<organism evidence="1 2">
    <name type="scientific">Terrisporobacter hibernicus</name>
    <dbReference type="NCBI Taxonomy" id="2813371"/>
    <lineage>
        <taxon>Bacteria</taxon>
        <taxon>Bacillati</taxon>
        <taxon>Bacillota</taxon>
        <taxon>Clostridia</taxon>
        <taxon>Peptostreptococcales</taxon>
        <taxon>Peptostreptococcaceae</taxon>
        <taxon>Terrisporobacter</taxon>
    </lineage>
</organism>
<dbReference type="AlphaFoldDB" id="A0AAX2ZI77"/>